<evidence type="ECO:0000313" key="2">
    <source>
        <dbReference type="EMBL" id="GAI50976.1"/>
    </source>
</evidence>
<reference evidence="2" key="1">
    <citation type="journal article" date="2014" name="Front. Microbiol.">
        <title>High frequency of phylogenetically diverse reductive dehalogenase-homologous genes in deep subseafloor sedimentary metagenomes.</title>
        <authorList>
            <person name="Kawai M."/>
            <person name="Futagami T."/>
            <person name="Toyoda A."/>
            <person name="Takaki Y."/>
            <person name="Nishi S."/>
            <person name="Hori S."/>
            <person name="Arai W."/>
            <person name="Tsubouchi T."/>
            <person name="Morono Y."/>
            <person name="Uchiyama I."/>
            <person name="Ito T."/>
            <person name="Fujiyama A."/>
            <person name="Inagaki F."/>
            <person name="Takami H."/>
        </authorList>
    </citation>
    <scope>NUCLEOTIDE SEQUENCE</scope>
    <source>
        <strain evidence="2">Expedition CK06-06</strain>
    </source>
</reference>
<evidence type="ECO:0000256" key="1">
    <source>
        <dbReference type="SAM" id="MobiDB-lite"/>
    </source>
</evidence>
<comment type="caution">
    <text evidence="2">The sequence shown here is derived from an EMBL/GenBank/DDBJ whole genome shotgun (WGS) entry which is preliminary data.</text>
</comment>
<proteinExistence type="predicted"/>
<dbReference type="EMBL" id="BARV01038787">
    <property type="protein sequence ID" value="GAI50976.1"/>
    <property type="molecule type" value="Genomic_DNA"/>
</dbReference>
<dbReference type="AlphaFoldDB" id="X1Q887"/>
<gene>
    <name evidence="2" type="ORF">S06H3_59651</name>
</gene>
<sequence length="113" mass="12646">NSRSTSGVNKPEYRDWAEDVEETVTTKHFHEYIRAIVDLLLKEVGQNLGARLPDLIANFNSYTDDQLKIVVEHMLGIDPCDLQDGDREISSIDQSRSACGQPLKIPFPSASKS</sequence>
<organism evidence="2">
    <name type="scientific">marine sediment metagenome</name>
    <dbReference type="NCBI Taxonomy" id="412755"/>
    <lineage>
        <taxon>unclassified sequences</taxon>
        <taxon>metagenomes</taxon>
        <taxon>ecological metagenomes</taxon>
    </lineage>
</organism>
<feature type="non-terminal residue" evidence="2">
    <location>
        <position position="1"/>
    </location>
</feature>
<accession>X1Q887</accession>
<feature type="region of interest" description="Disordered" evidence="1">
    <location>
        <begin position="91"/>
        <end position="113"/>
    </location>
</feature>
<protein>
    <submittedName>
        <fullName evidence="2">Uncharacterized protein</fullName>
    </submittedName>
</protein>
<name>X1Q887_9ZZZZ</name>